<dbReference type="GO" id="GO:0010181">
    <property type="term" value="F:FMN binding"/>
    <property type="evidence" value="ECO:0007669"/>
    <property type="project" value="UniProtKB-UniRule"/>
</dbReference>
<dbReference type="EC" id="4.1.1.36" evidence="3"/>
<evidence type="ECO:0000259" key="5">
    <source>
        <dbReference type="Pfam" id="PF02441"/>
    </source>
</evidence>
<feature type="binding site" evidence="3">
    <location>
        <position position="294"/>
    </location>
    <ligand>
        <name>CTP</name>
        <dbReference type="ChEBI" id="CHEBI:37563"/>
    </ligand>
</feature>
<comment type="function">
    <text evidence="4">Catalyzes two steps in the biosynthesis of coenzyme A. In the first step cysteine is conjugated to 4'-phosphopantothenate to form 4-phosphopantothenoylcysteine, in the latter compound is decarboxylated to form 4'-phosphopantotheine.</text>
</comment>
<keyword evidence="3 4" id="KW-0436">Ligase</keyword>
<dbReference type="Gene3D" id="3.40.50.10300">
    <property type="entry name" value="CoaB-like"/>
    <property type="match status" value="1"/>
</dbReference>
<feature type="binding site" evidence="3">
    <location>
        <begin position="313"/>
        <end position="316"/>
    </location>
    <ligand>
        <name>CTP</name>
        <dbReference type="ChEBI" id="CHEBI:37563"/>
    </ligand>
</feature>
<reference evidence="7 8" key="1">
    <citation type="submission" date="2017-02" db="EMBL/GenBank/DDBJ databases">
        <authorList>
            <person name="Peterson S.W."/>
        </authorList>
    </citation>
    <scope>NUCLEOTIDE SEQUENCE [LARGE SCALE GENOMIC DNA]</scope>
    <source>
        <strain evidence="7 8">DSM 16080</strain>
    </source>
</reference>
<feature type="domain" description="DNA/pantothenate metabolism flavoprotein C-terminal" evidence="6">
    <location>
        <begin position="191"/>
        <end position="404"/>
    </location>
</feature>
<comment type="pathway">
    <text evidence="3 4">Cofactor biosynthesis; coenzyme A biosynthesis; CoA from (R)-pantothenate: step 3/5.</text>
</comment>
<dbReference type="EC" id="6.3.2.5" evidence="3"/>
<comment type="catalytic activity">
    <reaction evidence="3 4">
        <text>(R)-4'-phosphopantothenate + L-cysteine + CTP = N-[(R)-4-phosphopantothenoyl]-L-cysteine + CMP + diphosphate + H(+)</text>
        <dbReference type="Rhea" id="RHEA:19397"/>
        <dbReference type="ChEBI" id="CHEBI:10986"/>
        <dbReference type="ChEBI" id="CHEBI:15378"/>
        <dbReference type="ChEBI" id="CHEBI:33019"/>
        <dbReference type="ChEBI" id="CHEBI:35235"/>
        <dbReference type="ChEBI" id="CHEBI:37563"/>
        <dbReference type="ChEBI" id="CHEBI:59458"/>
        <dbReference type="ChEBI" id="CHEBI:60377"/>
        <dbReference type="EC" id="6.3.2.5"/>
    </reaction>
</comment>
<comment type="function">
    <text evidence="3">Catalyzes two sequential steps in the biosynthesis of coenzyme A. In the first step cysteine is conjugated to 4'-phosphopantothenate to form 4-phosphopantothenoylcysteine. In the second step the latter compound is decarboxylated to form 4'-phosphopantotheine.</text>
</comment>
<dbReference type="GO" id="GO:0046872">
    <property type="term" value="F:metal ion binding"/>
    <property type="evidence" value="ECO:0007669"/>
    <property type="project" value="UniProtKB-KW"/>
</dbReference>
<keyword evidence="3 4" id="KW-0285">Flavoprotein</keyword>
<comment type="cofactor">
    <cofactor evidence="3">
        <name>Mg(2+)</name>
        <dbReference type="ChEBI" id="CHEBI:18420"/>
    </cofactor>
</comment>
<feature type="domain" description="Flavoprotein" evidence="5">
    <location>
        <begin position="16"/>
        <end position="182"/>
    </location>
</feature>
<dbReference type="RefSeq" id="WP_078717832.1">
    <property type="nucleotide sequence ID" value="NZ_FUYC01000013.1"/>
</dbReference>
<accession>A0A1T4XNC2</accession>
<evidence type="ECO:0000256" key="2">
    <source>
        <dbReference type="ARBA" id="ARBA00023239"/>
    </source>
</evidence>
<dbReference type="InterPro" id="IPR003382">
    <property type="entry name" value="Flavoprotein"/>
</dbReference>
<evidence type="ECO:0000313" key="7">
    <source>
        <dbReference type="EMBL" id="SKA91024.1"/>
    </source>
</evidence>
<comment type="pathway">
    <text evidence="3 4">Cofactor biosynthesis; coenzyme A biosynthesis; CoA from (R)-pantothenate: step 2/5.</text>
</comment>
<feature type="binding site" evidence="3">
    <location>
        <position position="350"/>
    </location>
    <ligand>
        <name>CTP</name>
        <dbReference type="ChEBI" id="CHEBI:37563"/>
    </ligand>
</feature>
<dbReference type="GO" id="GO:0071513">
    <property type="term" value="C:phosphopantothenoylcysteine decarboxylase complex"/>
    <property type="evidence" value="ECO:0007669"/>
    <property type="project" value="TreeGrafter"/>
</dbReference>
<dbReference type="InterPro" id="IPR036551">
    <property type="entry name" value="Flavin_trans-like"/>
</dbReference>
<evidence type="ECO:0000256" key="3">
    <source>
        <dbReference type="HAMAP-Rule" id="MF_02225"/>
    </source>
</evidence>
<keyword evidence="8" id="KW-1185">Reference proteome</keyword>
<feature type="active site" description="Proton donor" evidence="3">
    <location>
        <position position="164"/>
    </location>
</feature>
<dbReference type="HAMAP" id="MF_02225">
    <property type="entry name" value="CoaBC"/>
    <property type="match status" value="1"/>
</dbReference>
<feature type="region of interest" description="Phosphopantothenoylcysteine decarboxylase" evidence="3">
    <location>
        <begin position="1"/>
        <end position="195"/>
    </location>
</feature>
<dbReference type="OrthoDB" id="9802554at2"/>
<evidence type="ECO:0000256" key="4">
    <source>
        <dbReference type="RuleBase" id="RU364078"/>
    </source>
</evidence>
<gene>
    <name evidence="3" type="primary">coaBC</name>
    <name evidence="7" type="ORF">SAMN02745704_02283</name>
</gene>
<dbReference type="SUPFAM" id="SSF102645">
    <property type="entry name" value="CoaB-like"/>
    <property type="match status" value="1"/>
</dbReference>
<keyword evidence="3" id="KW-0511">Multifunctional enzyme</keyword>
<dbReference type="GO" id="GO:0004633">
    <property type="term" value="F:phosphopantothenoylcysteine decarboxylase activity"/>
    <property type="evidence" value="ECO:0007669"/>
    <property type="project" value="UniProtKB-UniRule"/>
</dbReference>
<comment type="cofactor">
    <cofactor evidence="3">
        <name>FMN</name>
        <dbReference type="ChEBI" id="CHEBI:58210"/>
    </cofactor>
    <text evidence="3">Binds 1 FMN per subunit.</text>
</comment>
<dbReference type="Pfam" id="PF02441">
    <property type="entry name" value="Flavoprotein"/>
    <property type="match status" value="1"/>
</dbReference>
<dbReference type="UniPathway" id="UPA00241">
    <property type="reaction ID" value="UER00353"/>
</dbReference>
<keyword evidence="3 4" id="KW-0288">FMN</keyword>
<comment type="catalytic activity">
    <reaction evidence="3 4">
        <text>N-[(R)-4-phosphopantothenoyl]-L-cysteine + H(+) = (R)-4'-phosphopantetheine + CO2</text>
        <dbReference type="Rhea" id="RHEA:16793"/>
        <dbReference type="ChEBI" id="CHEBI:15378"/>
        <dbReference type="ChEBI" id="CHEBI:16526"/>
        <dbReference type="ChEBI" id="CHEBI:59458"/>
        <dbReference type="ChEBI" id="CHEBI:61723"/>
        <dbReference type="EC" id="4.1.1.36"/>
    </reaction>
</comment>
<comment type="similarity">
    <text evidence="3 4">In the C-terminal section; belongs to the PPC synthetase family.</text>
</comment>
<feature type="binding site" evidence="3">
    <location>
        <position position="346"/>
    </location>
    <ligand>
        <name>CTP</name>
        <dbReference type="ChEBI" id="CHEBI:37563"/>
    </ligand>
</feature>
<feature type="region of interest" description="Phosphopantothenate--cysteine ligase" evidence="3">
    <location>
        <begin position="196"/>
        <end position="405"/>
    </location>
</feature>
<dbReference type="Proteomes" id="UP000190027">
    <property type="component" value="Unassembled WGS sequence"/>
</dbReference>
<dbReference type="PANTHER" id="PTHR14359:SF6">
    <property type="entry name" value="PHOSPHOPANTOTHENOYLCYSTEINE DECARBOXYLASE"/>
    <property type="match status" value="1"/>
</dbReference>
<dbReference type="InterPro" id="IPR035929">
    <property type="entry name" value="CoaB-like_sf"/>
</dbReference>
<dbReference type="EMBL" id="FUYC01000013">
    <property type="protein sequence ID" value="SKA91024.1"/>
    <property type="molecule type" value="Genomic_DNA"/>
</dbReference>
<name>A0A1T4XNC2_9BACT</name>
<keyword evidence="3" id="KW-0479">Metal-binding</keyword>
<organism evidence="7 8">
    <name type="scientific">Paucidesulfovibrio gracilis DSM 16080</name>
    <dbReference type="NCBI Taxonomy" id="1121449"/>
    <lineage>
        <taxon>Bacteria</taxon>
        <taxon>Pseudomonadati</taxon>
        <taxon>Thermodesulfobacteriota</taxon>
        <taxon>Desulfovibrionia</taxon>
        <taxon>Desulfovibrionales</taxon>
        <taxon>Desulfovibrionaceae</taxon>
        <taxon>Paucidesulfovibrio</taxon>
    </lineage>
</organism>
<dbReference type="GO" id="GO:0015941">
    <property type="term" value="P:pantothenate catabolic process"/>
    <property type="evidence" value="ECO:0007669"/>
    <property type="project" value="InterPro"/>
</dbReference>
<dbReference type="Gene3D" id="3.40.50.1950">
    <property type="entry name" value="Flavin prenyltransferase-like"/>
    <property type="match status" value="1"/>
</dbReference>
<dbReference type="GO" id="GO:0015937">
    <property type="term" value="P:coenzyme A biosynthetic process"/>
    <property type="evidence" value="ECO:0007669"/>
    <property type="project" value="UniProtKB-UniRule"/>
</dbReference>
<feature type="binding site" evidence="3">
    <location>
        <position position="284"/>
    </location>
    <ligand>
        <name>CTP</name>
        <dbReference type="ChEBI" id="CHEBI:37563"/>
    </ligand>
</feature>
<dbReference type="SUPFAM" id="SSF52507">
    <property type="entry name" value="Homo-oligomeric flavin-containing Cys decarboxylases, HFCD"/>
    <property type="match status" value="1"/>
</dbReference>
<keyword evidence="2 3" id="KW-0456">Lyase</keyword>
<dbReference type="STRING" id="1121449.SAMN02745704_02283"/>
<evidence type="ECO:0000256" key="1">
    <source>
        <dbReference type="ARBA" id="ARBA00022793"/>
    </source>
</evidence>
<keyword evidence="3" id="KW-0460">Magnesium</keyword>
<proteinExistence type="inferred from homology"/>
<keyword evidence="1 3" id="KW-0210">Decarboxylase</keyword>
<evidence type="ECO:0000259" key="6">
    <source>
        <dbReference type="Pfam" id="PF04127"/>
    </source>
</evidence>
<dbReference type="InterPro" id="IPR007085">
    <property type="entry name" value="DNA/pantothenate-metab_flavo_C"/>
</dbReference>
<dbReference type="InterPro" id="IPR005252">
    <property type="entry name" value="CoaBC"/>
</dbReference>
<dbReference type="NCBIfam" id="TIGR00521">
    <property type="entry name" value="coaBC_dfp"/>
    <property type="match status" value="1"/>
</dbReference>
<dbReference type="Pfam" id="PF04127">
    <property type="entry name" value="DFP"/>
    <property type="match status" value="1"/>
</dbReference>
<comment type="caution">
    <text evidence="3">Lacks conserved residue(s) required for the propagation of feature annotation.</text>
</comment>
<comment type="similarity">
    <text evidence="3 4">In the N-terminal section; belongs to the HFCD (homo-oligomeric flavin containing Cys decarboxylase) superfamily.</text>
</comment>
<feature type="binding site" evidence="3">
    <location>
        <position position="332"/>
    </location>
    <ligand>
        <name>CTP</name>
        <dbReference type="ChEBI" id="CHEBI:37563"/>
    </ligand>
</feature>
<evidence type="ECO:0000313" key="8">
    <source>
        <dbReference type="Proteomes" id="UP000190027"/>
    </source>
</evidence>
<dbReference type="PANTHER" id="PTHR14359">
    <property type="entry name" value="HOMO-OLIGOMERIC FLAVIN CONTAINING CYS DECARBOXYLASE FAMILY"/>
    <property type="match status" value="1"/>
</dbReference>
<dbReference type="GO" id="GO:0004632">
    <property type="term" value="F:phosphopantothenate--cysteine ligase activity"/>
    <property type="evidence" value="ECO:0007669"/>
    <property type="project" value="UniProtKB-UniRule"/>
</dbReference>
<protein>
    <recommendedName>
        <fullName evidence="3">Coenzyme A biosynthesis bifunctional protein CoaBC</fullName>
    </recommendedName>
    <alternativeName>
        <fullName evidence="3">DNA/pantothenate metabolism flavoprotein</fullName>
    </alternativeName>
    <alternativeName>
        <fullName evidence="3">Phosphopantothenoylcysteine synthetase/decarboxylase</fullName>
        <shortName evidence="3">PPCS-PPCDC</shortName>
    </alternativeName>
    <domain>
        <recommendedName>
            <fullName evidence="3">Phosphopantothenoylcysteine decarboxylase</fullName>
            <shortName evidence="3">PPC decarboxylase</shortName>
            <shortName evidence="3">PPC-DC</shortName>
            <ecNumber evidence="3">4.1.1.36</ecNumber>
        </recommendedName>
        <alternativeName>
            <fullName evidence="3">CoaC</fullName>
        </alternativeName>
    </domain>
    <domain>
        <recommendedName>
            <fullName evidence="3">Phosphopantothenate--cysteine ligase</fullName>
            <ecNumber evidence="3">6.3.2.5</ecNumber>
        </recommendedName>
        <alternativeName>
            <fullName evidence="3">CoaB</fullName>
        </alternativeName>
        <alternativeName>
            <fullName evidence="3">Phosphopantothenoylcysteine synthetase</fullName>
            <shortName evidence="3">PPC synthetase</shortName>
            <shortName evidence="3">PPC-S</shortName>
        </alternativeName>
    </domain>
</protein>
<sequence length="405" mass="42673">MDTALLFKGLLGRRAHLGVCGSVAAYKAVELLRGLQECHIAVSATLTRSAAQFITPLTFASLGADPVFGELFQTGDAPYAHLAPGRTSHVLAVVPATANILAKMANGIADDMLSCQALSHSGPVLVAPAMNPAMWEAPATKENVDRLRSRGVEVVLPASGKVACGDEGNGRLAPVSAILAHICRAISPDDLSGQRVLVTLGPTRERFDPVRFWSNPSTGRMGAALATAAWLRGAEVTVVAGPCSVALPPGVRRVDVQTALEMDSACRDLWPSMDVGCCTAAVADFRPIAFGDAKMKKDALGASGLVVSFDENPDILAGLGTLKRPDQRLIGFAAESHDLAANAQGKMQRKHLDMIVANLVNVPGSGFASGTNQVRVFDRCGGDESWPQLDKTEVAWRIWDHLAAI</sequence>
<dbReference type="AlphaFoldDB" id="A0A1T4XNC2"/>